<evidence type="ECO:0000256" key="2">
    <source>
        <dbReference type="SAM" id="Phobius"/>
    </source>
</evidence>
<feature type="transmembrane region" description="Helical" evidence="2">
    <location>
        <begin position="46"/>
        <end position="66"/>
    </location>
</feature>
<dbReference type="SMART" id="SM00894">
    <property type="entry name" value="Excalibur"/>
    <property type="match status" value="1"/>
</dbReference>
<feature type="compositionally biased region" description="Basic and acidic residues" evidence="1">
    <location>
        <begin position="308"/>
        <end position="322"/>
    </location>
</feature>
<sequence>MNLSFRRKKSAESNKIDKTKLSVKNFKQIYQENKNRPLTKNEKRGWAILGGIIIAILVIAHVSNVMEQSRLEKDNVPIVISDVEDNIKLDYYTDRLELSAKISGVSSFAEVKVSGDKTDIHDRKNAAGNIKYEVKNIKEGDSDISISVADGKRHSDKTVKFHRQTKADYDKQELEKALKYTEELVKKTEEQPTNENISRAKSDINRLPEDKRAPFSERIAKLEKAKQEEKERADKAKKEAEEKKKQEEAAAAIARQQQQSRSQPVATPRQTAPSPQPAPSELNFSNCKEARAAGYSHMRRGEPGYASHLDRDGDGIACDKHR</sequence>
<organism evidence="4">
    <name type="scientific">Myoviridae sp. ctNYa18</name>
    <dbReference type="NCBI Taxonomy" id="2825090"/>
    <lineage>
        <taxon>Viruses</taxon>
        <taxon>Duplodnaviria</taxon>
        <taxon>Heunggongvirae</taxon>
        <taxon>Uroviricota</taxon>
        <taxon>Caudoviricetes</taxon>
    </lineage>
</organism>
<accession>A0A8S5PFG8</accession>
<keyword evidence="2" id="KW-0472">Membrane</keyword>
<proteinExistence type="predicted"/>
<reference evidence="4" key="1">
    <citation type="journal article" date="2021" name="Proc. Natl. Acad. Sci. U.S.A.">
        <title>A Catalog of Tens of Thousands of Viruses from Human Metagenomes Reveals Hidden Associations with Chronic Diseases.</title>
        <authorList>
            <person name="Tisza M.J."/>
            <person name="Buck C.B."/>
        </authorList>
    </citation>
    <scope>NUCLEOTIDE SEQUENCE</scope>
    <source>
        <strain evidence="4">CtNYa18</strain>
    </source>
</reference>
<evidence type="ECO:0000256" key="1">
    <source>
        <dbReference type="SAM" id="MobiDB-lite"/>
    </source>
</evidence>
<dbReference type="InterPro" id="IPR008613">
    <property type="entry name" value="Excalibur_Ca-bd_domain"/>
</dbReference>
<dbReference type="Pfam" id="PF05901">
    <property type="entry name" value="Excalibur"/>
    <property type="match status" value="1"/>
</dbReference>
<feature type="compositionally biased region" description="Polar residues" evidence="1">
    <location>
        <begin position="260"/>
        <end position="273"/>
    </location>
</feature>
<evidence type="ECO:0000259" key="3">
    <source>
        <dbReference type="SMART" id="SM00894"/>
    </source>
</evidence>
<feature type="compositionally biased region" description="Basic and acidic residues" evidence="1">
    <location>
        <begin position="198"/>
        <end position="248"/>
    </location>
</feature>
<keyword evidence="2" id="KW-0812">Transmembrane</keyword>
<protein>
    <submittedName>
        <fullName evidence="4">Excalibur calcium-binding domain protein</fullName>
    </submittedName>
</protein>
<dbReference type="EMBL" id="BK015422">
    <property type="protein sequence ID" value="DAE05927.1"/>
    <property type="molecule type" value="Genomic_DNA"/>
</dbReference>
<feature type="region of interest" description="Disordered" evidence="1">
    <location>
        <begin position="185"/>
        <end position="322"/>
    </location>
</feature>
<keyword evidence="2" id="KW-1133">Transmembrane helix</keyword>
<name>A0A8S5PFG8_9CAUD</name>
<feature type="domain" description="Excalibur calcium-binding" evidence="3">
    <location>
        <begin position="283"/>
        <end position="319"/>
    </location>
</feature>
<evidence type="ECO:0000313" key="4">
    <source>
        <dbReference type="EMBL" id="DAE05927.1"/>
    </source>
</evidence>
<feature type="compositionally biased region" description="Low complexity" evidence="1">
    <location>
        <begin position="249"/>
        <end position="259"/>
    </location>
</feature>